<evidence type="ECO:0000313" key="2">
    <source>
        <dbReference type="EMBL" id="KAK4104791.1"/>
    </source>
</evidence>
<feature type="compositionally biased region" description="Low complexity" evidence="1">
    <location>
        <begin position="46"/>
        <end position="57"/>
    </location>
</feature>
<sequence length="219" mass="22538">MPNPKILAIATVIDNKFDGANKGHFDSAAEQATTRTDQPDQIIKPSGLIVSESFVSSSGGGLGGHVDDVEEASGPSSPLAESTHGGSPDRPSTPSSGGCDAGLQVGAEADPGVTRLIRQIGVANMTVYLAFPWISKPHDGDACETESWESFSVTEPDEPENDVQGQSGDQSRNNADPGDGVDGVPGKADTVQSPTSEDAMAVFSGVPRIQTAAVMAYPD</sequence>
<comment type="caution">
    <text evidence="2">The sequence shown here is derived from an EMBL/GenBank/DDBJ whole genome shotgun (WGS) entry which is preliminary data.</text>
</comment>
<reference evidence="2" key="1">
    <citation type="journal article" date="2023" name="Mol. Phylogenet. Evol.">
        <title>Genome-scale phylogeny and comparative genomics of the fungal order Sordariales.</title>
        <authorList>
            <person name="Hensen N."/>
            <person name="Bonometti L."/>
            <person name="Westerberg I."/>
            <person name="Brannstrom I.O."/>
            <person name="Guillou S."/>
            <person name="Cros-Aarteil S."/>
            <person name="Calhoun S."/>
            <person name="Haridas S."/>
            <person name="Kuo A."/>
            <person name="Mondo S."/>
            <person name="Pangilinan J."/>
            <person name="Riley R."/>
            <person name="LaButti K."/>
            <person name="Andreopoulos B."/>
            <person name="Lipzen A."/>
            <person name="Chen C."/>
            <person name="Yan M."/>
            <person name="Daum C."/>
            <person name="Ng V."/>
            <person name="Clum A."/>
            <person name="Steindorff A."/>
            <person name="Ohm R.A."/>
            <person name="Martin F."/>
            <person name="Silar P."/>
            <person name="Natvig D.O."/>
            <person name="Lalanne C."/>
            <person name="Gautier V."/>
            <person name="Ament-Velasquez S.L."/>
            <person name="Kruys A."/>
            <person name="Hutchinson M.I."/>
            <person name="Powell A.J."/>
            <person name="Barry K."/>
            <person name="Miller A.N."/>
            <person name="Grigoriev I.V."/>
            <person name="Debuchy R."/>
            <person name="Gladieux P."/>
            <person name="Hiltunen Thoren M."/>
            <person name="Johannesson H."/>
        </authorList>
    </citation>
    <scope>NUCLEOTIDE SEQUENCE</scope>
    <source>
        <strain evidence="2">CBS 757.83</strain>
    </source>
</reference>
<feature type="region of interest" description="Disordered" evidence="1">
    <location>
        <begin position="21"/>
        <end position="106"/>
    </location>
</feature>
<proteinExistence type="predicted"/>
<dbReference type="AlphaFoldDB" id="A0AAN6QC58"/>
<evidence type="ECO:0000256" key="1">
    <source>
        <dbReference type="SAM" id="MobiDB-lite"/>
    </source>
</evidence>
<feature type="compositionally biased region" description="Low complexity" evidence="1">
    <location>
        <begin position="176"/>
        <end position="186"/>
    </location>
</feature>
<name>A0AAN6QC58_9PEZI</name>
<organism evidence="2 3">
    <name type="scientific">Parathielavia hyrcaniae</name>
    <dbReference type="NCBI Taxonomy" id="113614"/>
    <lineage>
        <taxon>Eukaryota</taxon>
        <taxon>Fungi</taxon>
        <taxon>Dikarya</taxon>
        <taxon>Ascomycota</taxon>
        <taxon>Pezizomycotina</taxon>
        <taxon>Sordariomycetes</taxon>
        <taxon>Sordariomycetidae</taxon>
        <taxon>Sordariales</taxon>
        <taxon>Chaetomiaceae</taxon>
        <taxon>Parathielavia</taxon>
    </lineage>
</organism>
<accession>A0AAN6QC58</accession>
<evidence type="ECO:0000313" key="3">
    <source>
        <dbReference type="Proteomes" id="UP001305647"/>
    </source>
</evidence>
<dbReference type="EMBL" id="MU863626">
    <property type="protein sequence ID" value="KAK4104791.1"/>
    <property type="molecule type" value="Genomic_DNA"/>
</dbReference>
<feature type="compositionally biased region" description="Polar residues" evidence="1">
    <location>
        <begin position="163"/>
        <end position="174"/>
    </location>
</feature>
<protein>
    <submittedName>
        <fullName evidence="2">Uncharacterized protein</fullName>
    </submittedName>
</protein>
<keyword evidence="3" id="KW-1185">Reference proteome</keyword>
<gene>
    <name evidence="2" type="ORF">N658DRAFT_483632</name>
</gene>
<feature type="region of interest" description="Disordered" evidence="1">
    <location>
        <begin position="152"/>
        <end position="204"/>
    </location>
</feature>
<reference evidence="2" key="2">
    <citation type="submission" date="2023-05" db="EMBL/GenBank/DDBJ databases">
        <authorList>
            <consortium name="Lawrence Berkeley National Laboratory"/>
            <person name="Steindorff A."/>
            <person name="Hensen N."/>
            <person name="Bonometti L."/>
            <person name="Westerberg I."/>
            <person name="Brannstrom I.O."/>
            <person name="Guillou S."/>
            <person name="Cros-Aarteil S."/>
            <person name="Calhoun S."/>
            <person name="Haridas S."/>
            <person name="Kuo A."/>
            <person name="Mondo S."/>
            <person name="Pangilinan J."/>
            <person name="Riley R."/>
            <person name="Labutti K."/>
            <person name="Andreopoulos B."/>
            <person name="Lipzen A."/>
            <person name="Chen C."/>
            <person name="Yanf M."/>
            <person name="Daum C."/>
            <person name="Ng V."/>
            <person name="Clum A."/>
            <person name="Ohm R."/>
            <person name="Martin F."/>
            <person name="Silar P."/>
            <person name="Natvig D."/>
            <person name="Lalanne C."/>
            <person name="Gautier V."/>
            <person name="Ament-Velasquez S.L."/>
            <person name="Kruys A."/>
            <person name="Hutchinson M.I."/>
            <person name="Powell A.J."/>
            <person name="Barry K."/>
            <person name="Miller A.N."/>
            <person name="Grigoriev I.V."/>
            <person name="Debuchy R."/>
            <person name="Gladieux P."/>
            <person name="Thoren M.H."/>
            <person name="Johannesson H."/>
        </authorList>
    </citation>
    <scope>NUCLEOTIDE SEQUENCE</scope>
    <source>
        <strain evidence="2">CBS 757.83</strain>
    </source>
</reference>
<dbReference type="Proteomes" id="UP001305647">
    <property type="component" value="Unassembled WGS sequence"/>
</dbReference>